<reference evidence="1 2" key="1">
    <citation type="journal article" date="2024" name="Microbiol. Immunol.">
        <title>Discovery of a novel spotted fever group Rickettsia, 'Candidatus Rickettsia kedanie,' in unfed larval chigger mites, Leptotrombidium scutellare.</title>
        <authorList>
            <person name="Ogawa M."/>
            <person name="Matsutani M."/>
            <person name="Katayama T."/>
            <person name="Takada N."/>
            <person name="Noda S."/>
            <person name="Takahashi M."/>
            <person name="Kageyama D."/>
            <person name="Hanaoka N."/>
            <person name="Ebihara H."/>
        </authorList>
    </citation>
    <scope>NUCLEOTIDE SEQUENCE [LARGE SCALE GENOMIC DNA]</scope>
    <source>
        <strain evidence="1 2">KNCP2-13</strain>
    </source>
</reference>
<accession>A0ABP9TTP2</accession>
<dbReference type="Proteomes" id="UP001628124">
    <property type="component" value="Unassembled WGS sequence"/>
</dbReference>
<name>A0ABP9TTP2_9RICK</name>
<protein>
    <submittedName>
        <fullName evidence="1">Uncharacterized protein</fullName>
    </submittedName>
</protein>
<gene>
    <name evidence="1" type="ORF">KNCP2_09020</name>
</gene>
<comment type="caution">
    <text evidence="1">The sequence shown here is derived from an EMBL/GenBank/DDBJ whole genome shotgun (WGS) entry which is preliminary data.</text>
</comment>
<organism evidence="1 2">
    <name type="scientific">Candidatus Rickettsia kedanie</name>
    <dbReference type="NCBI Taxonomy" id="3115352"/>
    <lineage>
        <taxon>Bacteria</taxon>
        <taxon>Pseudomonadati</taxon>
        <taxon>Pseudomonadota</taxon>
        <taxon>Alphaproteobacteria</taxon>
        <taxon>Rickettsiales</taxon>
        <taxon>Rickettsiaceae</taxon>
        <taxon>Rickettsieae</taxon>
        <taxon>Rickettsia</taxon>
        <taxon>spotted fever group</taxon>
    </lineage>
</organism>
<dbReference type="EMBL" id="BAABMM010000034">
    <property type="protein sequence ID" value="GAA5252614.1"/>
    <property type="molecule type" value="Genomic_DNA"/>
</dbReference>
<dbReference type="RefSeq" id="WP_412708252.1">
    <property type="nucleotide sequence ID" value="NZ_BAABMM010000034.1"/>
</dbReference>
<evidence type="ECO:0000313" key="1">
    <source>
        <dbReference type="EMBL" id="GAA5252614.1"/>
    </source>
</evidence>
<proteinExistence type="predicted"/>
<evidence type="ECO:0000313" key="2">
    <source>
        <dbReference type="Proteomes" id="UP001628124"/>
    </source>
</evidence>
<sequence length="154" mass="18361">MKKKKAFILSFCQNSLNYQEALEVYVYFLRKNESEEINIAAFKGLTYIVFRFRTIKFKNVLPFIRKYVSYSMGMGTKCEYLYAASLLQDVIPKLRMKAITFLKKYSYVHLIASTFVNYVITKNKPRDQIKLEKILKLHLNNLKRIKIQYNIPDF</sequence>
<keyword evidence="2" id="KW-1185">Reference proteome</keyword>